<dbReference type="InterPro" id="IPR006467">
    <property type="entry name" value="MiaB-like_bact"/>
</dbReference>
<dbReference type="HOGENOM" id="CLU_018697_1_0_9"/>
<evidence type="ECO:0000313" key="22">
    <source>
        <dbReference type="Proteomes" id="UP000008457"/>
    </source>
</evidence>
<evidence type="ECO:0000256" key="5">
    <source>
        <dbReference type="ARBA" id="ARBA00022485"/>
    </source>
</evidence>
<dbReference type="EC" id="2.8.4.5" evidence="4"/>
<dbReference type="FunFam" id="3.80.30.20:FF:000001">
    <property type="entry name" value="tRNA-2-methylthio-N(6)-dimethylallyladenosine synthase 2"/>
    <property type="match status" value="1"/>
</dbReference>
<evidence type="ECO:0000256" key="4">
    <source>
        <dbReference type="ARBA" id="ARBA00013273"/>
    </source>
</evidence>
<keyword evidence="10" id="KW-0479">Metal-binding</keyword>
<dbReference type="GO" id="GO:0035598">
    <property type="term" value="F:tRNA (N(6)-L-threonylcarbamoyladenosine(37)-C(2))-methylthiotransferase activity"/>
    <property type="evidence" value="ECO:0007669"/>
    <property type="project" value="UniProtKB-EC"/>
</dbReference>
<dbReference type="GO" id="GO:0005829">
    <property type="term" value="C:cytosol"/>
    <property type="evidence" value="ECO:0007669"/>
    <property type="project" value="TreeGrafter"/>
</dbReference>
<dbReference type="PROSITE" id="PS01278">
    <property type="entry name" value="MTTASE_RADICAL"/>
    <property type="match status" value="1"/>
</dbReference>
<dbReference type="EMBL" id="CP002360">
    <property type="protein sequence ID" value="AEE95919.1"/>
    <property type="molecule type" value="Genomic_DNA"/>
</dbReference>
<accession>F4A0P0</accession>
<dbReference type="PROSITE" id="PS51449">
    <property type="entry name" value="MTTASE_N"/>
    <property type="match status" value="1"/>
</dbReference>
<dbReference type="STRING" id="697281.Mahau_0718"/>
<keyword evidence="7" id="KW-0808">Transferase</keyword>
<dbReference type="KEGG" id="mas:Mahau_0718"/>
<dbReference type="SFLD" id="SFLDG01082">
    <property type="entry name" value="B12-binding_domain_containing"/>
    <property type="match status" value="1"/>
</dbReference>
<evidence type="ECO:0000259" key="18">
    <source>
        <dbReference type="PROSITE" id="PS50926"/>
    </source>
</evidence>
<feature type="domain" description="TRAM" evidence="18">
    <location>
        <begin position="371"/>
        <end position="432"/>
    </location>
</feature>
<dbReference type="Gene3D" id="3.40.50.12160">
    <property type="entry name" value="Methylthiotransferase, N-terminal domain"/>
    <property type="match status" value="1"/>
</dbReference>
<dbReference type="AlphaFoldDB" id="F4A0P0"/>
<evidence type="ECO:0000256" key="12">
    <source>
        <dbReference type="ARBA" id="ARBA00023014"/>
    </source>
</evidence>
<dbReference type="PROSITE" id="PS51918">
    <property type="entry name" value="RADICAL_SAM"/>
    <property type="match status" value="1"/>
</dbReference>
<evidence type="ECO:0000259" key="19">
    <source>
        <dbReference type="PROSITE" id="PS51449"/>
    </source>
</evidence>
<organism evidence="21 22">
    <name type="scientific">Mahella australiensis (strain DSM 15567 / CIP 107919 / 50-1 BON)</name>
    <dbReference type="NCBI Taxonomy" id="697281"/>
    <lineage>
        <taxon>Bacteria</taxon>
        <taxon>Bacillati</taxon>
        <taxon>Bacillota</taxon>
        <taxon>Clostridia</taxon>
        <taxon>Thermoanaerobacterales</taxon>
        <taxon>Thermoanaerobacterales Family IV. Incertae Sedis</taxon>
        <taxon>Mahella</taxon>
    </lineage>
</organism>
<dbReference type="Gene3D" id="3.80.30.20">
    <property type="entry name" value="tm_1862 like domain"/>
    <property type="match status" value="1"/>
</dbReference>
<dbReference type="PANTHER" id="PTHR43020">
    <property type="entry name" value="CDK5 REGULATORY SUBUNIT-ASSOCIATED PROTEIN 1"/>
    <property type="match status" value="1"/>
</dbReference>
<dbReference type="OrthoDB" id="9805215at2"/>
<evidence type="ECO:0000256" key="7">
    <source>
        <dbReference type="ARBA" id="ARBA00022679"/>
    </source>
</evidence>
<keyword evidence="11" id="KW-0408">Iron</keyword>
<dbReference type="EC" id="2.8.4.3" evidence="14"/>
<gene>
    <name evidence="21" type="ordered locus">Mahau_0718</name>
</gene>
<dbReference type="InterPro" id="IPR020612">
    <property type="entry name" value="Methylthiotransferase_CS"/>
</dbReference>
<keyword evidence="12" id="KW-0411">Iron-sulfur</keyword>
<dbReference type="InterPro" id="IPR013848">
    <property type="entry name" value="Methylthiotransferase_N"/>
</dbReference>
<evidence type="ECO:0000256" key="10">
    <source>
        <dbReference type="ARBA" id="ARBA00022723"/>
    </source>
</evidence>
<evidence type="ECO:0000313" key="21">
    <source>
        <dbReference type="EMBL" id="AEE95919.1"/>
    </source>
</evidence>
<keyword evidence="22" id="KW-1185">Reference proteome</keyword>
<feature type="domain" description="Radical SAM core" evidence="20">
    <location>
        <begin position="139"/>
        <end position="368"/>
    </location>
</feature>
<dbReference type="InterPro" id="IPR005839">
    <property type="entry name" value="Methylthiotransferase"/>
</dbReference>
<evidence type="ECO:0000256" key="1">
    <source>
        <dbReference type="ARBA" id="ARBA00001966"/>
    </source>
</evidence>
<dbReference type="PANTHER" id="PTHR43020:SF2">
    <property type="entry name" value="MITOCHONDRIAL TRNA METHYLTHIOTRANSFERASE CDK5RAP1"/>
    <property type="match status" value="1"/>
</dbReference>
<keyword evidence="8" id="KW-0949">S-adenosyl-L-methionine</keyword>
<dbReference type="GO" id="GO:0051539">
    <property type="term" value="F:4 iron, 4 sulfur cluster binding"/>
    <property type="evidence" value="ECO:0007669"/>
    <property type="project" value="UniProtKB-KW"/>
</dbReference>
<dbReference type="Pfam" id="PF00919">
    <property type="entry name" value="UPF0004"/>
    <property type="match status" value="1"/>
</dbReference>
<evidence type="ECO:0000256" key="2">
    <source>
        <dbReference type="ARBA" id="ARBA00002399"/>
    </source>
</evidence>
<dbReference type="eggNOG" id="COG0621">
    <property type="taxonomic scope" value="Bacteria"/>
</dbReference>
<proteinExistence type="inferred from homology"/>
<name>F4A0P0_MAHA5</name>
<keyword evidence="5" id="KW-0004">4Fe-4S</keyword>
<keyword evidence="6" id="KW-0963">Cytoplasm</keyword>
<dbReference type="InterPro" id="IPR058240">
    <property type="entry name" value="rSAM_sf"/>
</dbReference>
<evidence type="ECO:0000256" key="11">
    <source>
        <dbReference type="ARBA" id="ARBA00023004"/>
    </source>
</evidence>
<evidence type="ECO:0000259" key="20">
    <source>
        <dbReference type="PROSITE" id="PS51918"/>
    </source>
</evidence>
<dbReference type="CDD" id="cd01335">
    <property type="entry name" value="Radical_SAM"/>
    <property type="match status" value="1"/>
</dbReference>
<dbReference type="NCBIfam" id="TIGR00089">
    <property type="entry name" value="MiaB/RimO family radical SAM methylthiotransferase"/>
    <property type="match status" value="1"/>
</dbReference>
<reference evidence="21 22" key="2">
    <citation type="journal article" date="2011" name="Stand. Genomic Sci.">
        <title>Complete genome sequence of Mahella australiensis type strain (50-1 BON).</title>
        <authorList>
            <person name="Sikorski J."/>
            <person name="Teshima H."/>
            <person name="Nolan M."/>
            <person name="Lucas S."/>
            <person name="Hammon N."/>
            <person name="Deshpande S."/>
            <person name="Cheng J.F."/>
            <person name="Pitluck S."/>
            <person name="Liolios K."/>
            <person name="Pagani I."/>
            <person name="Ivanova N."/>
            <person name="Huntemann M."/>
            <person name="Mavromatis K."/>
            <person name="Ovchinikova G."/>
            <person name="Pati A."/>
            <person name="Tapia R."/>
            <person name="Han C."/>
            <person name="Goodwin L."/>
            <person name="Chen A."/>
            <person name="Palaniappan K."/>
            <person name="Land M."/>
            <person name="Hauser L."/>
            <person name="Ngatchou-Djao O.D."/>
            <person name="Rohde M."/>
            <person name="Pukall R."/>
            <person name="Spring S."/>
            <person name="Abt B."/>
            <person name="Goker M."/>
            <person name="Detter J.C."/>
            <person name="Woyke T."/>
            <person name="Bristow J."/>
            <person name="Markowitz V."/>
            <person name="Hugenholtz P."/>
            <person name="Eisen J.A."/>
            <person name="Kyrpides N.C."/>
            <person name="Klenk H.P."/>
            <person name="Lapidus A."/>
        </authorList>
    </citation>
    <scope>NUCLEOTIDE SEQUENCE [LARGE SCALE GENOMIC DNA]</scope>
    <source>
        <strain evidence="22">DSM 15567 / CIP 107919 / 50-1 BON</strain>
    </source>
</reference>
<dbReference type="SFLD" id="SFLDG01061">
    <property type="entry name" value="methylthiotransferase"/>
    <property type="match status" value="1"/>
</dbReference>
<comment type="cofactor">
    <cofactor evidence="1">
        <name>[4Fe-4S] cluster</name>
        <dbReference type="ChEBI" id="CHEBI:49883"/>
    </cofactor>
</comment>
<evidence type="ECO:0000256" key="16">
    <source>
        <dbReference type="ARBA" id="ARBA00061574"/>
    </source>
</evidence>
<dbReference type="InterPro" id="IPR038135">
    <property type="entry name" value="Methylthiotransferase_N_sf"/>
</dbReference>
<dbReference type="SFLD" id="SFLDS00029">
    <property type="entry name" value="Radical_SAM"/>
    <property type="match status" value="1"/>
</dbReference>
<feature type="domain" description="MTTase N-terminal" evidence="19">
    <location>
        <begin position="2"/>
        <end position="114"/>
    </location>
</feature>
<evidence type="ECO:0000256" key="3">
    <source>
        <dbReference type="ARBA" id="ARBA00003234"/>
    </source>
</evidence>
<protein>
    <recommendedName>
        <fullName evidence="17">Threonylcarbamoyladenosine tRNA methylthiotransferase MtaB</fullName>
        <ecNumber evidence="14">2.8.4.3</ecNumber>
        <ecNumber evidence="4">2.8.4.5</ecNumber>
    </recommendedName>
    <alternativeName>
        <fullName evidence="13">tRNA-t(6)A37 methylthiotransferase</fullName>
    </alternativeName>
</protein>
<evidence type="ECO:0000256" key="6">
    <source>
        <dbReference type="ARBA" id="ARBA00022490"/>
    </source>
</evidence>
<dbReference type="RefSeq" id="WP_013780349.1">
    <property type="nucleotide sequence ID" value="NC_015520.1"/>
</dbReference>
<keyword evidence="9" id="KW-0819">tRNA processing</keyword>
<comment type="function">
    <text evidence="2">Catalyzes the methylthiolation of N6-threonylcarbamoyladenosine (t(6)A), leading to the formation of 2-methylthio-N6-threonylcarbamoyladenosine (ms(2)t(6)A) at position 37 in tRNAs that read codons beginning with adenine.</text>
</comment>
<evidence type="ECO:0000256" key="9">
    <source>
        <dbReference type="ARBA" id="ARBA00022694"/>
    </source>
</evidence>
<dbReference type="FunFam" id="3.40.50.12160:FF:000004">
    <property type="entry name" value="Threonylcarbamoyladenosine tRNA methylthiotransferase MtaB"/>
    <property type="match status" value="1"/>
</dbReference>
<dbReference type="SMART" id="SM00729">
    <property type="entry name" value="Elp3"/>
    <property type="match status" value="1"/>
</dbReference>
<dbReference type="InterPro" id="IPR007197">
    <property type="entry name" value="rSAM"/>
</dbReference>
<reference evidence="22" key="1">
    <citation type="submission" date="2010-11" db="EMBL/GenBank/DDBJ databases">
        <title>The complete genome of Mahella australiensis DSM 15567.</title>
        <authorList>
            <consortium name="US DOE Joint Genome Institute (JGI-PGF)"/>
            <person name="Lucas S."/>
            <person name="Copeland A."/>
            <person name="Lapidus A."/>
            <person name="Bruce D."/>
            <person name="Goodwin L."/>
            <person name="Pitluck S."/>
            <person name="Kyrpides N."/>
            <person name="Mavromatis K."/>
            <person name="Pagani I."/>
            <person name="Ivanova N."/>
            <person name="Teshima H."/>
            <person name="Brettin T."/>
            <person name="Detter J.C."/>
            <person name="Han C."/>
            <person name="Tapia R."/>
            <person name="Land M."/>
            <person name="Hauser L."/>
            <person name="Markowitz V."/>
            <person name="Cheng J.-F."/>
            <person name="Hugenholtz P."/>
            <person name="Woyke T."/>
            <person name="Wu D."/>
            <person name="Spring S."/>
            <person name="Pukall R."/>
            <person name="Steenblock K."/>
            <person name="Schneider S."/>
            <person name="Klenk H.-P."/>
            <person name="Eisen J.A."/>
        </authorList>
    </citation>
    <scope>NUCLEOTIDE SEQUENCE [LARGE SCALE GENOMIC DNA]</scope>
    <source>
        <strain evidence="22">DSM 15567 / CIP 107919 / 50-1 BON</strain>
    </source>
</reference>
<comment type="function">
    <text evidence="3">Catalyzes the methylthiolation of N6-(dimethylallyl)adenosine (i(6)A), leading to the formation of 2-methylthio-N6-(dimethylallyl)adenosine (ms(2)i(6)A) at position 37 in tRNAs that read codons beginning with uridine.</text>
</comment>
<evidence type="ECO:0000256" key="13">
    <source>
        <dbReference type="ARBA" id="ARBA00031213"/>
    </source>
</evidence>
<dbReference type="Proteomes" id="UP000008457">
    <property type="component" value="Chromosome"/>
</dbReference>
<comment type="catalytic activity">
    <reaction evidence="15">
        <text>N(6)-L-threonylcarbamoyladenosine(37) in tRNA + (sulfur carrier)-SH + AH2 + 2 S-adenosyl-L-methionine = 2-methylsulfanyl-N(6)-L-threonylcarbamoyladenosine(37) in tRNA + (sulfur carrier)-H + 5'-deoxyadenosine + L-methionine + A + S-adenosyl-L-homocysteine + 2 H(+)</text>
        <dbReference type="Rhea" id="RHEA:37075"/>
        <dbReference type="Rhea" id="RHEA-COMP:10163"/>
        <dbReference type="Rhea" id="RHEA-COMP:11092"/>
        <dbReference type="Rhea" id="RHEA-COMP:14737"/>
        <dbReference type="Rhea" id="RHEA-COMP:14739"/>
        <dbReference type="ChEBI" id="CHEBI:13193"/>
        <dbReference type="ChEBI" id="CHEBI:15378"/>
        <dbReference type="ChEBI" id="CHEBI:17319"/>
        <dbReference type="ChEBI" id="CHEBI:17499"/>
        <dbReference type="ChEBI" id="CHEBI:29917"/>
        <dbReference type="ChEBI" id="CHEBI:57844"/>
        <dbReference type="ChEBI" id="CHEBI:57856"/>
        <dbReference type="ChEBI" id="CHEBI:59789"/>
        <dbReference type="ChEBI" id="CHEBI:64428"/>
        <dbReference type="ChEBI" id="CHEBI:74418"/>
        <dbReference type="ChEBI" id="CHEBI:74420"/>
        <dbReference type="EC" id="2.8.4.5"/>
    </reaction>
</comment>
<evidence type="ECO:0000256" key="8">
    <source>
        <dbReference type="ARBA" id="ARBA00022691"/>
    </source>
</evidence>
<dbReference type="InterPro" id="IPR034557">
    <property type="entry name" value="ThrcA_tRNA_MEthiotransferase"/>
</dbReference>
<dbReference type="SFLD" id="SFLDF00295">
    <property type="entry name" value="threonylcarbamoyladenosine_tRN"/>
    <property type="match status" value="1"/>
</dbReference>
<evidence type="ECO:0000256" key="17">
    <source>
        <dbReference type="ARBA" id="ARBA00069898"/>
    </source>
</evidence>
<dbReference type="GO" id="GO:0035597">
    <property type="term" value="F:tRNA-2-methylthio-N(6)-dimethylallyladenosine(37) synthase activity"/>
    <property type="evidence" value="ECO:0007669"/>
    <property type="project" value="UniProtKB-EC"/>
</dbReference>
<sequence length="443" mass="49885">MPKVAFYTLGCKVNQYESEAMVGLFRKAGYEIVPFEEDADVYVINTCTVTNISDRKSRQMIRRAVRRNPNAVVAVTGCYTQRAADEVSSIEGVDLIIGTDERHNIVELVQKAHGADGPINVVKDIRNVKSFEEIPIDSYEGKTRAFVKIEDGCDRYCTYCIIPYARGPVRSRAPQDIVDEVSRLSQSGFKEIVLTGIHVASYGKDIGGIGLIDIIEMVHGISGIERIRLSSVEPMLLDNDFITRIKELPKVCPHFHISLQSGCDTVLRRMGRCYTTAVYKDIVNRLRKAIPDVAITTDVIVGFPGETDGEFEQTLAFVKEIAFSQVHVFPYSPREGTPAAKLKDQVPPHIKEQRSHMMLQMARELKMSFMRSYIGRIMPVLFEHEIEDGYYEGLTPNYIRVLMPSDIDISGRIINVQLNKAEDDYIEGGAEDGRLHILQDSVW</sequence>
<dbReference type="PROSITE" id="PS50926">
    <property type="entry name" value="TRAM"/>
    <property type="match status" value="1"/>
</dbReference>
<comment type="similarity">
    <text evidence="16">Belongs to the methylthiotransferase family. MtaB subfamily.</text>
</comment>
<dbReference type="InterPro" id="IPR006638">
    <property type="entry name" value="Elp3/MiaA/NifB-like_rSAM"/>
</dbReference>
<dbReference type="GO" id="GO:0046872">
    <property type="term" value="F:metal ion binding"/>
    <property type="evidence" value="ECO:0007669"/>
    <property type="project" value="UniProtKB-KW"/>
</dbReference>
<evidence type="ECO:0000256" key="14">
    <source>
        <dbReference type="ARBA" id="ARBA00033765"/>
    </source>
</evidence>
<dbReference type="NCBIfam" id="TIGR01579">
    <property type="entry name" value="MiaB-like-C"/>
    <property type="match status" value="1"/>
</dbReference>
<dbReference type="SUPFAM" id="SSF102114">
    <property type="entry name" value="Radical SAM enzymes"/>
    <property type="match status" value="1"/>
</dbReference>
<dbReference type="InterPro" id="IPR023404">
    <property type="entry name" value="rSAM_horseshoe"/>
</dbReference>
<dbReference type="InterPro" id="IPR002792">
    <property type="entry name" value="TRAM_dom"/>
</dbReference>
<evidence type="ECO:0000256" key="15">
    <source>
        <dbReference type="ARBA" id="ARBA00051661"/>
    </source>
</evidence>
<dbReference type="Pfam" id="PF04055">
    <property type="entry name" value="Radical_SAM"/>
    <property type="match status" value="1"/>
</dbReference>